<feature type="binding site" evidence="12">
    <location>
        <position position="30"/>
    </location>
    <ligand>
        <name>UDP-N-acetyl-alpha-D-muramoyl-L-alanyl-D-glutamate</name>
        <dbReference type="ChEBI" id="CHEBI:83900"/>
    </ligand>
</feature>
<feature type="binding site" evidence="12">
    <location>
        <position position="180"/>
    </location>
    <ligand>
        <name>UDP-N-acetyl-alpha-D-muramoyl-L-alanyl-D-glutamate</name>
        <dbReference type="ChEBI" id="CHEBI:83900"/>
    </ligand>
</feature>
<evidence type="ECO:0000256" key="8">
    <source>
        <dbReference type="ARBA" id="ARBA00022960"/>
    </source>
</evidence>
<comment type="subcellular location">
    <subcellularLocation>
        <location evidence="12 13">Cytoplasm</location>
    </subcellularLocation>
</comment>
<reference evidence="17 18" key="1">
    <citation type="submission" date="2021-01" db="EMBL/GenBank/DDBJ databases">
        <title>Genomic Encyclopedia of Type Strains, Phase IV (KMG-IV): sequencing the most valuable type-strain genomes for metagenomic binning, comparative biology and taxonomic classification.</title>
        <authorList>
            <person name="Goeker M."/>
        </authorList>
    </citation>
    <scope>NUCLEOTIDE SEQUENCE [LARGE SCALE GENOMIC DNA]</scope>
    <source>
        <strain evidence="17 18">DSM 25879</strain>
    </source>
</reference>
<keyword evidence="5 12" id="KW-0132">Cell division</keyword>
<dbReference type="EC" id="6.3.2.-" evidence="12"/>
<keyword evidence="4 12" id="KW-0436">Ligase</keyword>
<evidence type="ECO:0000256" key="4">
    <source>
        <dbReference type="ARBA" id="ARBA00022598"/>
    </source>
</evidence>
<dbReference type="Proteomes" id="UP000737402">
    <property type="component" value="Unassembled WGS sequence"/>
</dbReference>
<dbReference type="InterPro" id="IPR035911">
    <property type="entry name" value="MurE/MurF_N"/>
</dbReference>
<dbReference type="HAMAP" id="MF_00208">
    <property type="entry name" value="MurE"/>
    <property type="match status" value="1"/>
</dbReference>
<comment type="similarity">
    <text evidence="2 12">Belongs to the MurCDEF family. MurE subfamily.</text>
</comment>
<keyword evidence="18" id="KW-1185">Reference proteome</keyword>
<dbReference type="SUPFAM" id="SSF53623">
    <property type="entry name" value="MurD-like peptide ligases, catalytic domain"/>
    <property type="match status" value="1"/>
</dbReference>
<dbReference type="Pfam" id="PF02875">
    <property type="entry name" value="Mur_ligase_C"/>
    <property type="match status" value="1"/>
</dbReference>
<dbReference type="InterPro" id="IPR036615">
    <property type="entry name" value="Mur_ligase_C_dom_sf"/>
</dbReference>
<dbReference type="Gene3D" id="3.40.1190.10">
    <property type="entry name" value="Mur-like, catalytic domain"/>
    <property type="match status" value="1"/>
</dbReference>
<keyword evidence="8 12" id="KW-0133">Cell shape</keyword>
<organism evidence="17 18">
    <name type="scientific">Sutcliffiella tianshenii</name>
    <dbReference type="NCBI Taxonomy" id="1463404"/>
    <lineage>
        <taxon>Bacteria</taxon>
        <taxon>Bacillati</taxon>
        <taxon>Bacillota</taxon>
        <taxon>Bacilli</taxon>
        <taxon>Bacillales</taxon>
        <taxon>Bacillaceae</taxon>
        <taxon>Sutcliffiella</taxon>
    </lineage>
</organism>
<dbReference type="PROSITE" id="PS01011">
    <property type="entry name" value="FOLYLPOLYGLU_SYNT_1"/>
    <property type="match status" value="1"/>
</dbReference>
<dbReference type="NCBIfam" id="NF001126">
    <property type="entry name" value="PRK00139.1-4"/>
    <property type="match status" value="1"/>
</dbReference>
<feature type="domain" description="Mur ligase central" evidence="16">
    <location>
        <begin position="109"/>
        <end position="312"/>
    </location>
</feature>
<dbReference type="SUPFAM" id="SSF63418">
    <property type="entry name" value="MurE/MurF N-terminal domain"/>
    <property type="match status" value="1"/>
</dbReference>
<dbReference type="InterPro" id="IPR013221">
    <property type="entry name" value="Mur_ligase_cen"/>
</dbReference>
<name>A0ABS2P5N5_9BACI</name>
<protein>
    <recommendedName>
        <fullName evidence="12">UDP-N-acetylmuramyl-tripeptide synthetase</fullName>
        <ecNumber evidence="12">6.3.2.-</ecNumber>
    </recommendedName>
    <alternativeName>
        <fullName evidence="12">UDP-MurNAc-tripeptide synthetase</fullName>
    </alternativeName>
</protein>
<dbReference type="EMBL" id="JAFBED010000016">
    <property type="protein sequence ID" value="MBM7622260.1"/>
    <property type="molecule type" value="Genomic_DNA"/>
</dbReference>
<dbReference type="Pfam" id="PF01225">
    <property type="entry name" value="Mur_ligase"/>
    <property type="match status" value="1"/>
</dbReference>
<evidence type="ECO:0000256" key="9">
    <source>
        <dbReference type="ARBA" id="ARBA00022984"/>
    </source>
</evidence>
<keyword evidence="6 12" id="KW-0547">Nucleotide-binding</keyword>
<evidence type="ECO:0000256" key="13">
    <source>
        <dbReference type="RuleBase" id="RU004135"/>
    </source>
</evidence>
<comment type="cofactor">
    <cofactor evidence="12">
        <name>Mg(2+)</name>
        <dbReference type="ChEBI" id="CHEBI:18420"/>
    </cofactor>
</comment>
<comment type="caution">
    <text evidence="17">The sequence shown here is derived from an EMBL/GenBank/DDBJ whole genome shotgun (WGS) entry which is preliminary data.</text>
</comment>
<accession>A0ABS2P5N5</accession>
<evidence type="ECO:0000313" key="18">
    <source>
        <dbReference type="Proteomes" id="UP000737402"/>
    </source>
</evidence>
<dbReference type="InterPro" id="IPR005761">
    <property type="entry name" value="UDP-N-AcMur-Glu-dNH2Pim_ligase"/>
</dbReference>
<keyword evidence="3 12" id="KW-0963">Cytoplasm</keyword>
<evidence type="ECO:0000259" key="14">
    <source>
        <dbReference type="Pfam" id="PF01225"/>
    </source>
</evidence>
<dbReference type="RefSeq" id="WP_204419815.1">
    <property type="nucleotide sequence ID" value="NZ_JAFBED010000016.1"/>
</dbReference>
<evidence type="ECO:0000256" key="10">
    <source>
        <dbReference type="ARBA" id="ARBA00023306"/>
    </source>
</evidence>
<sequence>MNTNSLFSKVQTQKIYGEFPISISNIFSDSRQVTVDSVFVCIKGYTVDGHRYIPSAIEKGAKVIVVEDLPEMLHEDVCYVKVRDTERALAQLANAFFDYPSTKLRIVGVTGTNGKTTVTSVINKVMRNEGYKTGLSGTIEIDIDGEKFESKNTTSDVLTMQRMLKDMVDAGVTDVVMEVSSHGLLLGRLAGVEFQNGVFTNLTQDHLDFHGTMENYKYAKGLLFSQLGQDLRKDKAAILNIDDEATKDYISMTSARIITYGIKNDADFRASDLEFFENKTAFTLHTDFGEFRMEVPFVGEFNVYNILSVICVLWDKGMPFEKILQHLSEVTPPSGRMETLHTGDQRNVIIDYAHTEDAIGKVLDSIKMFSRGNIISIIGTGGNRDKDKRPKMGRIATEKSDYVIFTTDNPLDEPYDEIINGMAAGAVHDRFECIGDREQAIFRAIELAKEEDVILIAGKGHENYQLIGTESVPFNDGEVALRAIRTYPLTESIPTT</sequence>
<dbReference type="PANTHER" id="PTHR23135:SF4">
    <property type="entry name" value="UDP-N-ACETYLMURAMOYL-L-ALANYL-D-GLUTAMATE--2,6-DIAMINOPIMELATE LIGASE MURE HOMOLOG, CHLOROPLASTIC"/>
    <property type="match status" value="1"/>
</dbReference>
<keyword evidence="11 12" id="KW-0961">Cell wall biogenesis/degradation</keyword>
<feature type="binding site" evidence="12">
    <location>
        <position position="152"/>
    </location>
    <ligand>
        <name>UDP-N-acetyl-alpha-D-muramoyl-L-alanyl-D-glutamate</name>
        <dbReference type="ChEBI" id="CHEBI:83900"/>
    </ligand>
</feature>
<dbReference type="InterPro" id="IPR036565">
    <property type="entry name" value="Mur-like_cat_sf"/>
</dbReference>
<dbReference type="InterPro" id="IPR004101">
    <property type="entry name" value="Mur_ligase_C"/>
</dbReference>
<dbReference type="Gene3D" id="3.40.1390.10">
    <property type="entry name" value="MurE/MurF, N-terminal domain"/>
    <property type="match status" value="1"/>
</dbReference>
<evidence type="ECO:0000259" key="16">
    <source>
        <dbReference type="Pfam" id="PF08245"/>
    </source>
</evidence>
<comment type="PTM">
    <text evidence="12">Carboxylation is probably crucial for Mg(2+) binding and, consequently, for the gamma-phosphate positioning of ATP.</text>
</comment>
<evidence type="ECO:0000256" key="2">
    <source>
        <dbReference type="ARBA" id="ARBA00005898"/>
    </source>
</evidence>
<keyword evidence="9 12" id="KW-0573">Peptidoglycan synthesis</keyword>
<dbReference type="Gene3D" id="3.90.190.20">
    <property type="entry name" value="Mur ligase, C-terminal domain"/>
    <property type="match status" value="1"/>
</dbReference>
<dbReference type="Pfam" id="PF08245">
    <property type="entry name" value="Mur_ligase_M"/>
    <property type="match status" value="1"/>
</dbReference>
<evidence type="ECO:0000256" key="3">
    <source>
        <dbReference type="ARBA" id="ARBA00022490"/>
    </source>
</evidence>
<feature type="modified residue" description="N6-carboxylysine" evidence="12">
    <location>
        <position position="220"/>
    </location>
</feature>
<gene>
    <name evidence="12" type="primary">murE</name>
    <name evidence="17" type="ORF">JOC95_004175</name>
</gene>
<comment type="function">
    <text evidence="12">Catalyzes the addition of an amino acid to the nucleotide precursor UDP-N-acetylmuramoyl-L-alanyl-D-glutamate (UMAG) in the biosynthesis of bacterial cell-wall peptidoglycan.</text>
</comment>
<dbReference type="SUPFAM" id="SSF53244">
    <property type="entry name" value="MurD-like peptide ligases, peptide-binding domain"/>
    <property type="match status" value="1"/>
</dbReference>
<keyword evidence="12" id="KW-0460">Magnesium</keyword>
<dbReference type="InterPro" id="IPR000713">
    <property type="entry name" value="Mur_ligase_N"/>
</dbReference>
<evidence type="ECO:0000256" key="12">
    <source>
        <dbReference type="HAMAP-Rule" id="MF_00208"/>
    </source>
</evidence>
<feature type="domain" description="Mur ligase C-terminal" evidence="15">
    <location>
        <begin position="335"/>
        <end position="460"/>
    </location>
</feature>
<comment type="caution">
    <text evidence="12">Lacks conserved residue(s) required for the propagation of feature annotation.</text>
</comment>
<evidence type="ECO:0000313" key="17">
    <source>
        <dbReference type="EMBL" id="MBM7622260.1"/>
    </source>
</evidence>
<dbReference type="GO" id="GO:0047482">
    <property type="term" value="F:UDP-N-acetylmuramoyl-L-alanyl-D-glutamate-L-lysine ligase activity"/>
    <property type="evidence" value="ECO:0007669"/>
    <property type="project" value="UniProtKB-EC"/>
</dbReference>
<evidence type="ECO:0000259" key="15">
    <source>
        <dbReference type="Pfam" id="PF02875"/>
    </source>
</evidence>
<proteinExistence type="inferred from homology"/>
<evidence type="ECO:0000256" key="5">
    <source>
        <dbReference type="ARBA" id="ARBA00022618"/>
    </source>
</evidence>
<keyword evidence="7 12" id="KW-0067">ATP-binding</keyword>
<feature type="binding site" evidence="12">
    <location>
        <begin position="153"/>
        <end position="154"/>
    </location>
    <ligand>
        <name>UDP-N-acetyl-alpha-D-muramoyl-L-alanyl-D-glutamate</name>
        <dbReference type="ChEBI" id="CHEBI:83900"/>
    </ligand>
</feature>
<evidence type="ECO:0000256" key="1">
    <source>
        <dbReference type="ARBA" id="ARBA00004752"/>
    </source>
</evidence>
<keyword evidence="10 12" id="KW-0131">Cell cycle</keyword>
<feature type="binding site" evidence="12">
    <location>
        <begin position="111"/>
        <end position="117"/>
    </location>
    <ligand>
        <name>ATP</name>
        <dbReference type="ChEBI" id="CHEBI:30616"/>
    </ligand>
</feature>
<feature type="binding site" evidence="12">
    <location>
        <position position="188"/>
    </location>
    <ligand>
        <name>UDP-N-acetyl-alpha-D-muramoyl-L-alanyl-D-glutamate</name>
        <dbReference type="ChEBI" id="CHEBI:83900"/>
    </ligand>
</feature>
<comment type="pathway">
    <text evidence="1 12 13">Cell wall biogenesis; peptidoglycan biosynthesis.</text>
</comment>
<feature type="domain" description="Mur ligase N-terminal catalytic" evidence="14">
    <location>
        <begin position="23"/>
        <end position="96"/>
    </location>
</feature>
<evidence type="ECO:0000256" key="6">
    <source>
        <dbReference type="ARBA" id="ARBA00022741"/>
    </source>
</evidence>
<dbReference type="InterPro" id="IPR018109">
    <property type="entry name" value="Folylpolyglutamate_synth_CS"/>
</dbReference>
<dbReference type="NCBIfam" id="TIGR01085">
    <property type="entry name" value="murE"/>
    <property type="match status" value="1"/>
</dbReference>
<evidence type="ECO:0000256" key="11">
    <source>
        <dbReference type="ARBA" id="ARBA00023316"/>
    </source>
</evidence>
<evidence type="ECO:0000256" key="7">
    <source>
        <dbReference type="ARBA" id="ARBA00022840"/>
    </source>
</evidence>
<dbReference type="PANTHER" id="PTHR23135">
    <property type="entry name" value="MUR LIGASE FAMILY MEMBER"/>
    <property type="match status" value="1"/>
</dbReference>